<protein>
    <submittedName>
        <fullName evidence="1">Uncharacterized protein</fullName>
    </submittedName>
</protein>
<gene>
    <name evidence="1" type="ORF">HYALB_00003137</name>
</gene>
<dbReference type="AlphaFoldDB" id="A0A9N9Q1G7"/>
<dbReference type="Gene3D" id="3.40.50.150">
    <property type="entry name" value="Vaccinia Virus protein VP39"/>
    <property type="match status" value="1"/>
</dbReference>
<dbReference type="OrthoDB" id="8300214at2759"/>
<comment type="caution">
    <text evidence="1">The sequence shown here is derived from an EMBL/GenBank/DDBJ whole genome shotgun (WGS) entry which is preliminary data.</text>
</comment>
<dbReference type="EMBL" id="CAJVRM010000026">
    <property type="protein sequence ID" value="CAG8971669.1"/>
    <property type="molecule type" value="Genomic_DNA"/>
</dbReference>
<sequence>MLSLATQRAPRLCIADHALSTTLPEAFPHVLVALSVNALESMRSDASKRNIRTAVSPAQIKRMVVDARWNLVDEEIVQPGPGQRDGEREVWMGLHPVFDSHVELLDVEDRVKSMLLGMKDAVASSVEKLEGGLAGVRNMDVWAARFERGNASELAS</sequence>
<evidence type="ECO:0000313" key="1">
    <source>
        <dbReference type="EMBL" id="CAG8971669.1"/>
    </source>
</evidence>
<name>A0A9N9Q1G7_9HELO</name>
<accession>A0A9N9Q1G7</accession>
<evidence type="ECO:0000313" key="2">
    <source>
        <dbReference type="Proteomes" id="UP000701801"/>
    </source>
</evidence>
<keyword evidence="2" id="KW-1185">Reference proteome</keyword>
<reference evidence="1" key="1">
    <citation type="submission" date="2021-07" db="EMBL/GenBank/DDBJ databases">
        <authorList>
            <person name="Durling M."/>
        </authorList>
    </citation>
    <scope>NUCLEOTIDE SEQUENCE</scope>
</reference>
<dbReference type="InterPro" id="IPR029063">
    <property type="entry name" value="SAM-dependent_MTases_sf"/>
</dbReference>
<proteinExistence type="predicted"/>
<dbReference type="Proteomes" id="UP000701801">
    <property type="component" value="Unassembled WGS sequence"/>
</dbReference>
<organism evidence="1 2">
    <name type="scientific">Hymenoscyphus albidus</name>
    <dbReference type="NCBI Taxonomy" id="595503"/>
    <lineage>
        <taxon>Eukaryota</taxon>
        <taxon>Fungi</taxon>
        <taxon>Dikarya</taxon>
        <taxon>Ascomycota</taxon>
        <taxon>Pezizomycotina</taxon>
        <taxon>Leotiomycetes</taxon>
        <taxon>Helotiales</taxon>
        <taxon>Helotiaceae</taxon>
        <taxon>Hymenoscyphus</taxon>
    </lineage>
</organism>